<dbReference type="EMBL" id="UOEC01000076">
    <property type="protein sequence ID" value="VAV90339.1"/>
    <property type="molecule type" value="Genomic_DNA"/>
</dbReference>
<dbReference type="InterPro" id="IPR015422">
    <property type="entry name" value="PyrdxlP-dep_Trfase_small"/>
</dbReference>
<dbReference type="NCBIfam" id="TIGR01821">
    <property type="entry name" value="5aminolev_synth"/>
    <property type="match status" value="1"/>
</dbReference>
<dbReference type="PANTHER" id="PTHR13693:SF102">
    <property type="entry name" value="2-AMINO-3-KETOBUTYRATE COENZYME A LIGASE, MITOCHONDRIAL"/>
    <property type="match status" value="1"/>
</dbReference>
<evidence type="ECO:0000256" key="10">
    <source>
        <dbReference type="ARBA" id="ARBA00031945"/>
    </source>
</evidence>
<dbReference type="Gene3D" id="3.40.640.10">
    <property type="entry name" value="Type I PLP-dependent aspartate aminotransferase-like (Major domain)"/>
    <property type="match status" value="1"/>
</dbReference>
<dbReference type="CDD" id="cd06454">
    <property type="entry name" value="KBL_like"/>
    <property type="match status" value="1"/>
</dbReference>
<comment type="pathway">
    <text evidence="2">Porphyrin-containing compound metabolism; protoporphyrin-IX biosynthesis; 5-aminolevulinate from glycine: step 1/1.</text>
</comment>
<dbReference type="InterPro" id="IPR004839">
    <property type="entry name" value="Aminotransferase_I/II_large"/>
</dbReference>
<accession>A0A3B0RED5</accession>
<evidence type="ECO:0000256" key="12">
    <source>
        <dbReference type="ARBA" id="ARBA00047654"/>
    </source>
</evidence>
<dbReference type="InterPro" id="IPR050087">
    <property type="entry name" value="AON_synthase_class-II"/>
</dbReference>
<dbReference type="Gene3D" id="3.90.1150.10">
    <property type="entry name" value="Aspartate Aminotransferase, domain 1"/>
    <property type="match status" value="1"/>
</dbReference>
<dbReference type="FunFam" id="3.40.640.10:FF:000006">
    <property type="entry name" value="5-aminolevulinate synthase, mitochondrial"/>
    <property type="match status" value="1"/>
</dbReference>
<evidence type="ECO:0000256" key="2">
    <source>
        <dbReference type="ARBA" id="ARBA00005029"/>
    </source>
</evidence>
<dbReference type="Pfam" id="PF00155">
    <property type="entry name" value="Aminotran_1_2"/>
    <property type="match status" value="1"/>
</dbReference>
<dbReference type="PROSITE" id="PS00599">
    <property type="entry name" value="AA_TRANSFER_CLASS_2"/>
    <property type="match status" value="1"/>
</dbReference>
<evidence type="ECO:0000259" key="13">
    <source>
        <dbReference type="Pfam" id="PF00155"/>
    </source>
</evidence>
<evidence type="ECO:0000256" key="5">
    <source>
        <dbReference type="ARBA" id="ARBA00022679"/>
    </source>
</evidence>
<reference evidence="14" key="1">
    <citation type="submission" date="2018-06" db="EMBL/GenBank/DDBJ databases">
        <authorList>
            <person name="Zhirakovskaya E."/>
        </authorList>
    </citation>
    <scope>NUCLEOTIDE SEQUENCE</scope>
</reference>
<evidence type="ECO:0000313" key="14">
    <source>
        <dbReference type="EMBL" id="VAV90339.1"/>
    </source>
</evidence>
<dbReference type="PANTHER" id="PTHR13693">
    <property type="entry name" value="CLASS II AMINOTRANSFERASE/8-AMINO-7-OXONONANOATE SYNTHASE"/>
    <property type="match status" value="1"/>
</dbReference>
<keyword evidence="7" id="KW-0350">Heme biosynthesis</keyword>
<dbReference type="AlphaFoldDB" id="A0A3B0RED5"/>
<dbReference type="InterPro" id="IPR010961">
    <property type="entry name" value="4pyrrol_synth_NH2levulA_synth"/>
</dbReference>
<keyword evidence="8 14" id="KW-0012">Acyltransferase</keyword>
<dbReference type="GO" id="GO:0005739">
    <property type="term" value="C:mitochondrion"/>
    <property type="evidence" value="ECO:0007669"/>
    <property type="project" value="TreeGrafter"/>
</dbReference>
<dbReference type="UniPathway" id="UPA00251">
    <property type="reaction ID" value="UER00375"/>
</dbReference>
<dbReference type="GO" id="GO:0003870">
    <property type="term" value="F:5-aminolevulinate synthase activity"/>
    <property type="evidence" value="ECO:0007669"/>
    <property type="project" value="UniProtKB-EC"/>
</dbReference>
<evidence type="ECO:0000256" key="8">
    <source>
        <dbReference type="ARBA" id="ARBA00023315"/>
    </source>
</evidence>
<dbReference type="InterPro" id="IPR015424">
    <property type="entry name" value="PyrdxlP-dep_Trfase"/>
</dbReference>
<dbReference type="GO" id="GO:0030170">
    <property type="term" value="F:pyridoxal phosphate binding"/>
    <property type="evidence" value="ECO:0007669"/>
    <property type="project" value="InterPro"/>
</dbReference>
<evidence type="ECO:0000256" key="3">
    <source>
        <dbReference type="ARBA" id="ARBA00008392"/>
    </source>
</evidence>
<organism evidence="14">
    <name type="scientific">hydrothermal vent metagenome</name>
    <dbReference type="NCBI Taxonomy" id="652676"/>
    <lineage>
        <taxon>unclassified sequences</taxon>
        <taxon>metagenomes</taxon>
        <taxon>ecological metagenomes</taxon>
    </lineage>
</organism>
<dbReference type="InterPro" id="IPR015421">
    <property type="entry name" value="PyrdxlP-dep_Trfase_major"/>
</dbReference>
<evidence type="ECO:0000256" key="11">
    <source>
        <dbReference type="ARBA" id="ARBA00032773"/>
    </source>
</evidence>
<gene>
    <name evidence="14" type="ORF">MNBD_ALPHA08-1520</name>
</gene>
<feature type="domain" description="Aminotransferase class I/classII large" evidence="13">
    <location>
        <begin position="45"/>
        <end position="389"/>
    </location>
</feature>
<dbReference type="SUPFAM" id="SSF53383">
    <property type="entry name" value="PLP-dependent transferases"/>
    <property type="match status" value="1"/>
</dbReference>
<evidence type="ECO:0000256" key="4">
    <source>
        <dbReference type="ARBA" id="ARBA00013257"/>
    </source>
</evidence>
<name>A0A3B0RED5_9ZZZZ</name>
<dbReference type="InterPro" id="IPR001917">
    <property type="entry name" value="Aminotrans_II_pyridoxalP_BS"/>
</dbReference>
<proteinExistence type="inferred from homology"/>
<comment type="cofactor">
    <cofactor evidence="1">
        <name>pyridoxal 5'-phosphate</name>
        <dbReference type="ChEBI" id="CHEBI:597326"/>
    </cofactor>
</comment>
<evidence type="ECO:0000256" key="9">
    <source>
        <dbReference type="ARBA" id="ARBA00031691"/>
    </source>
</evidence>
<evidence type="ECO:0000256" key="7">
    <source>
        <dbReference type="ARBA" id="ARBA00023133"/>
    </source>
</evidence>
<keyword evidence="6" id="KW-0663">Pyridoxal phosphate</keyword>
<protein>
    <recommendedName>
        <fullName evidence="4">5-aminolevulinate synthase</fullName>
        <ecNumber evidence="4">2.3.1.37</ecNumber>
    </recommendedName>
    <alternativeName>
        <fullName evidence="9">5-aminolevulinic acid synthase</fullName>
    </alternativeName>
    <alternativeName>
        <fullName evidence="10">Delta-ALA synthase</fullName>
    </alternativeName>
    <alternativeName>
        <fullName evidence="11">Delta-aminolevulinate synthase</fullName>
    </alternativeName>
</protein>
<comment type="similarity">
    <text evidence="3">Belongs to the class-II pyridoxal-phosphate-dependent aminotransferase family.</text>
</comment>
<evidence type="ECO:0000256" key="1">
    <source>
        <dbReference type="ARBA" id="ARBA00001933"/>
    </source>
</evidence>
<evidence type="ECO:0000256" key="6">
    <source>
        <dbReference type="ARBA" id="ARBA00022898"/>
    </source>
</evidence>
<comment type="catalytic activity">
    <reaction evidence="12">
        <text>succinyl-CoA + glycine + H(+) = 5-aminolevulinate + CO2 + CoA</text>
        <dbReference type="Rhea" id="RHEA:12921"/>
        <dbReference type="ChEBI" id="CHEBI:15378"/>
        <dbReference type="ChEBI" id="CHEBI:16526"/>
        <dbReference type="ChEBI" id="CHEBI:57287"/>
        <dbReference type="ChEBI" id="CHEBI:57292"/>
        <dbReference type="ChEBI" id="CHEBI:57305"/>
        <dbReference type="ChEBI" id="CHEBI:356416"/>
        <dbReference type="EC" id="2.3.1.37"/>
    </reaction>
</comment>
<keyword evidence="5 14" id="KW-0808">Transferase</keyword>
<dbReference type="GO" id="GO:0006782">
    <property type="term" value="P:protoporphyrinogen IX biosynthetic process"/>
    <property type="evidence" value="ECO:0007669"/>
    <property type="project" value="UniProtKB-UniPathway"/>
</dbReference>
<dbReference type="EC" id="2.3.1.37" evidence="4"/>
<sequence>MYKNIFLSAIAAVRDEGRYREFADLKRKTGQFPKATWFGPDGEKEVTVWCSNDYLGMGQNKKVLDAMHFALDETGAGAGGTRNIAGTNHYHVELERELADLHGKEAGLLFNSGYMSNQATLSTLAMLLPDCIVLSDALNHSSMIEGIKSGRSDKVIWRHNDLQDLEEKLKVLDPDRAKIIAFESVYSMDGDIAPIAEICALARKYNALTYIDEVHAVGMYGPRGGGITDRDGVADQVDIIEGTLAKAFGVMGGYITASAEIVDCIRSYASGFIFSTSLAPVLAAGALASVRHLKQSDEERRLQQLHSQMLKEKLAERGLPVIHSESHIVPVMVCDPVICKNLTDALMDKYAIYVQPINYPTVPRGAERLRLTPTPLHGPDELDRLTNALDELWSSFGLKRAKAA</sequence>